<dbReference type="EMBL" id="PQIB02000007">
    <property type="protein sequence ID" value="RLN08090.1"/>
    <property type="molecule type" value="Genomic_DNA"/>
</dbReference>
<evidence type="ECO:0000256" key="1">
    <source>
        <dbReference type="SAM" id="MobiDB-lite"/>
    </source>
</evidence>
<proteinExistence type="predicted"/>
<dbReference type="Proteomes" id="UP000275267">
    <property type="component" value="Unassembled WGS sequence"/>
</dbReference>
<evidence type="ECO:0000313" key="2">
    <source>
        <dbReference type="EMBL" id="RLN08090.1"/>
    </source>
</evidence>
<keyword evidence="3" id="KW-1185">Reference proteome</keyword>
<reference evidence="3" key="1">
    <citation type="journal article" date="2019" name="Nat. Commun.">
        <title>The genome of broomcorn millet.</title>
        <authorList>
            <person name="Zou C."/>
            <person name="Miki D."/>
            <person name="Li D."/>
            <person name="Tang Q."/>
            <person name="Xiao L."/>
            <person name="Rajput S."/>
            <person name="Deng P."/>
            <person name="Jia W."/>
            <person name="Huang R."/>
            <person name="Zhang M."/>
            <person name="Sun Y."/>
            <person name="Hu J."/>
            <person name="Fu X."/>
            <person name="Schnable P.S."/>
            <person name="Li F."/>
            <person name="Zhang H."/>
            <person name="Feng B."/>
            <person name="Zhu X."/>
            <person name="Liu R."/>
            <person name="Schnable J.C."/>
            <person name="Zhu J.-K."/>
            <person name="Zhang H."/>
        </authorList>
    </citation>
    <scope>NUCLEOTIDE SEQUENCE [LARGE SCALE GENOMIC DNA]</scope>
</reference>
<gene>
    <name evidence="2" type="ORF">C2845_PM11G30370</name>
</gene>
<accession>A0A3L6RRU2</accession>
<feature type="region of interest" description="Disordered" evidence="1">
    <location>
        <begin position="1"/>
        <end position="24"/>
    </location>
</feature>
<comment type="caution">
    <text evidence="2">The sequence shown here is derived from an EMBL/GenBank/DDBJ whole genome shotgun (WGS) entry which is preliminary data.</text>
</comment>
<evidence type="ECO:0000313" key="3">
    <source>
        <dbReference type="Proteomes" id="UP000275267"/>
    </source>
</evidence>
<dbReference type="AlphaFoldDB" id="A0A3L6RRU2"/>
<protein>
    <submittedName>
        <fullName evidence="2">Uncharacterized protein</fullName>
    </submittedName>
</protein>
<name>A0A3L6RRU2_PANMI</name>
<organism evidence="2 3">
    <name type="scientific">Panicum miliaceum</name>
    <name type="common">Proso millet</name>
    <name type="synonym">Broomcorn millet</name>
    <dbReference type="NCBI Taxonomy" id="4540"/>
    <lineage>
        <taxon>Eukaryota</taxon>
        <taxon>Viridiplantae</taxon>
        <taxon>Streptophyta</taxon>
        <taxon>Embryophyta</taxon>
        <taxon>Tracheophyta</taxon>
        <taxon>Spermatophyta</taxon>
        <taxon>Magnoliopsida</taxon>
        <taxon>Liliopsida</taxon>
        <taxon>Poales</taxon>
        <taxon>Poaceae</taxon>
        <taxon>PACMAD clade</taxon>
        <taxon>Panicoideae</taxon>
        <taxon>Panicodae</taxon>
        <taxon>Paniceae</taxon>
        <taxon>Panicinae</taxon>
        <taxon>Panicum</taxon>
        <taxon>Panicum sect. Panicum</taxon>
    </lineage>
</organism>
<sequence>MFQAGAMATGEVALPPATPAGTFAEHPALSTANFGDQSSPSGLARGHINLLRWLLRCGSGEDEDELASSANARSVCVVAPQEPAGHSRFSPPVGWIG</sequence>